<sequence>MDGPKAVARSGDVTATAGTTFFTGATSGSWTAGSVSETTHTKLSKALVSASCVFSFTGKNDAGAVVTGTETVTLKAGSTKLRAAVLRNGDEATGTFGNKLSASAAWKLHTGPGQ</sequence>
<evidence type="ECO:0000313" key="1">
    <source>
        <dbReference type="EMBL" id="MBM2614003.1"/>
    </source>
</evidence>
<comment type="caution">
    <text evidence="1">The sequence shown here is derived from an EMBL/GenBank/DDBJ whole genome shotgun (WGS) entry which is preliminary data.</text>
</comment>
<dbReference type="EMBL" id="JAENHP010000001">
    <property type="protein sequence ID" value="MBM2614003.1"/>
    <property type="molecule type" value="Genomic_DNA"/>
</dbReference>
<dbReference type="Proteomes" id="UP000632138">
    <property type="component" value="Unassembled WGS sequence"/>
</dbReference>
<accession>A0ABS2A400</accession>
<reference evidence="1 2" key="1">
    <citation type="submission" date="2021-01" db="EMBL/GenBank/DDBJ databases">
        <title>Actinoplanes sp. nov. LDG1-06 isolated from lichen.</title>
        <authorList>
            <person name="Saeng-In P."/>
            <person name="Phongsopitanun W."/>
            <person name="Kanchanasin P."/>
            <person name="Yuki M."/>
            <person name="Kudo T."/>
            <person name="Ohkuma M."/>
            <person name="Tanasupawat S."/>
        </authorList>
    </citation>
    <scope>NUCLEOTIDE SEQUENCE [LARGE SCALE GENOMIC DNA]</scope>
    <source>
        <strain evidence="1 2">LDG1-06</strain>
    </source>
</reference>
<protein>
    <submittedName>
        <fullName evidence="1">Uncharacterized protein</fullName>
    </submittedName>
</protein>
<keyword evidence="2" id="KW-1185">Reference proteome</keyword>
<name>A0ABS2A400_9ACTN</name>
<dbReference type="RefSeq" id="WP_203373931.1">
    <property type="nucleotide sequence ID" value="NZ_JAENHP010000001.1"/>
</dbReference>
<organism evidence="1 2">
    <name type="scientific">Paractinoplanes ovalisporus</name>
    <dbReference type="NCBI Taxonomy" id="2810368"/>
    <lineage>
        <taxon>Bacteria</taxon>
        <taxon>Bacillati</taxon>
        <taxon>Actinomycetota</taxon>
        <taxon>Actinomycetes</taxon>
        <taxon>Micromonosporales</taxon>
        <taxon>Micromonosporaceae</taxon>
        <taxon>Paractinoplanes</taxon>
    </lineage>
</organism>
<evidence type="ECO:0000313" key="2">
    <source>
        <dbReference type="Proteomes" id="UP000632138"/>
    </source>
</evidence>
<gene>
    <name evidence="1" type="ORF">JIG36_00340</name>
</gene>
<proteinExistence type="predicted"/>